<proteinExistence type="predicted"/>
<comment type="caution">
    <text evidence="2">The sequence shown here is derived from an EMBL/GenBank/DDBJ whole genome shotgun (WGS) entry which is preliminary data.</text>
</comment>
<dbReference type="AlphaFoldDB" id="A0A2G8S9G3"/>
<accession>A0A2G8S9G3</accession>
<sequence>MDDYPNEILDLIFAEACTDDGLTGRSLSLASKRTRDTSRRESEIMSGRSPRPAAREQWPGESEDFVDSVDTVAPSLETLTLLLFDKYDEQLLSDAISLPNLREPTCMARA</sequence>
<protein>
    <submittedName>
        <fullName evidence="2">Uncharacterized protein</fullName>
    </submittedName>
</protein>
<keyword evidence="3" id="KW-1185">Reference proteome</keyword>
<feature type="region of interest" description="Disordered" evidence="1">
    <location>
        <begin position="30"/>
        <end position="62"/>
    </location>
</feature>
<evidence type="ECO:0000256" key="1">
    <source>
        <dbReference type="SAM" id="MobiDB-lite"/>
    </source>
</evidence>
<dbReference type="EMBL" id="AYKW01000015">
    <property type="protein sequence ID" value="PIL30400.1"/>
    <property type="molecule type" value="Genomic_DNA"/>
</dbReference>
<evidence type="ECO:0000313" key="3">
    <source>
        <dbReference type="Proteomes" id="UP000230002"/>
    </source>
</evidence>
<dbReference type="OrthoDB" id="2724111at2759"/>
<gene>
    <name evidence="2" type="ORF">GSI_07586</name>
</gene>
<evidence type="ECO:0000313" key="2">
    <source>
        <dbReference type="EMBL" id="PIL30400.1"/>
    </source>
</evidence>
<feature type="compositionally biased region" description="Basic and acidic residues" evidence="1">
    <location>
        <begin position="33"/>
        <end position="43"/>
    </location>
</feature>
<organism evidence="2 3">
    <name type="scientific">Ganoderma sinense ZZ0214-1</name>
    <dbReference type="NCBI Taxonomy" id="1077348"/>
    <lineage>
        <taxon>Eukaryota</taxon>
        <taxon>Fungi</taxon>
        <taxon>Dikarya</taxon>
        <taxon>Basidiomycota</taxon>
        <taxon>Agaricomycotina</taxon>
        <taxon>Agaricomycetes</taxon>
        <taxon>Polyporales</taxon>
        <taxon>Polyporaceae</taxon>
        <taxon>Ganoderma</taxon>
    </lineage>
</organism>
<name>A0A2G8S9G3_9APHY</name>
<reference evidence="2 3" key="1">
    <citation type="journal article" date="2015" name="Sci. Rep.">
        <title>Chromosome-level genome map provides insights into diverse defense mechanisms in the medicinal fungus Ganoderma sinense.</title>
        <authorList>
            <person name="Zhu Y."/>
            <person name="Xu J."/>
            <person name="Sun C."/>
            <person name="Zhou S."/>
            <person name="Xu H."/>
            <person name="Nelson D.R."/>
            <person name="Qian J."/>
            <person name="Song J."/>
            <person name="Luo H."/>
            <person name="Xiang L."/>
            <person name="Li Y."/>
            <person name="Xu Z."/>
            <person name="Ji A."/>
            <person name="Wang L."/>
            <person name="Lu S."/>
            <person name="Hayward A."/>
            <person name="Sun W."/>
            <person name="Li X."/>
            <person name="Schwartz D.C."/>
            <person name="Wang Y."/>
            <person name="Chen S."/>
        </authorList>
    </citation>
    <scope>NUCLEOTIDE SEQUENCE [LARGE SCALE GENOMIC DNA]</scope>
    <source>
        <strain evidence="2 3">ZZ0214-1</strain>
    </source>
</reference>
<dbReference type="Proteomes" id="UP000230002">
    <property type="component" value="Unassembled WGS sequence"/>
</dbReference>